<feature type="transmembrane region" description="Helical" evidence="1">
    <location>
        <begin position="40"/>
        <end position="58"/>
    </location>
</feature>
<keyword evidence="3" id="KW-1185">Reference proteome</keyword>
<accession>X6MK21</accession>
<evidence type="ECO:0000313" key="2">
    <source>
        <dbReference type="EMBL" id="ETO13380.1"/>
    </source>
</evidence>
<dbReference type="EMBL" id="ASPP01020644">
    <property type="protein sequence ID" value="ETO13380.1"/>
    <property type="molecule type" value="Genomic_DNA"/>
</dbReference>
<protein>
    <submittedName>
        <fullName evidence="2">Uncharacterized protein</fullName>
    </submittedName>
</protein>
<name>X6MK21_RETFI</name>
<feature type="transmembrane region" description="Helical" evidence="1">
    <location>
        <begin position="98"/>
        <end position="121"/>
    </location>
</feature>
<dbReference type="Proteomes" id="UP000023152">
    <property type="component" value="Unassembled WGS sequence"/>
</dbReference>
<keyword evidence="1" id="KW-1133">Transmembrane helix</keyword>
<reference evidence="2 3" key="1">
    <citation type="journal article" date="2013" name="Curr. Biol.">
        <title>The Genome of the Foraminiferan Reticulomyxa filosa.</title>
        <authorList>
            <person name="Glockner G."/>
            <person name="Hulsmann N."/>
            <person name="Schleicher M."/>
            <person name="Noegel A.A."/>
            <person name="Eichinger L."/>
            <person name="Gallinger C."/>
            <person name="Pawlowski J."/>
            <person name="Sierra R."/>
            <person name="Euteneuer U."/>
            <person name="Pillet L."/>
            <person name="Moustafa A."/>
            <person name="Platzer M."/>
            <person name="Groth M."/>
            <person name="Szafranski K."/>
            <person name="Schliwa M."/>
        </authorList>
    </citation>
    <scope>NUCLEOTIDE SEQUENCE [LARGE SCALE GENOMIC DNA]</scope>
</reference>
<comment type="caution">
    <text evidence="2">The sequence shown here is derived from an EMBL/GenBank/DDBJ whole genome shotgun (WGS) entry which is preliminary data.</text>
</comment>
<keyword evidence="1" id="KW-0472">Membrane</keyword>
<organism evidence="2 3">
    <name type="scientific">Reticulomyxa filosa</name>
    <dbReference type="NCBI Taxonomy" id="46433"/>
    <lineage>
        <taxon>Eukaryota</taxon>
        <taxon>Sar</taxon>
        <taxon>Rhizaria</taxon>
        <taxon>Retaria</taxon>
        <taxon>Foraminifera</taxon>
        <taxon>Monothalamids</taxon>
        <taxon>Reticulomyxidae</taxon>
        <taxon>Reticulomyxa</taxon>
    </lineage>
</organism>
<evidence type="ECO:0000313" key="3">
    <source>
        <dbReference type="Proteomes" id="UP000023152"/>
    </source>
</evidence>
<dbReference type="AlphaFoldDB" id="X6MK21"/>
<sequence length="137" mass="15974">MKKICKYKVERPFHLLTGQVAKDLDVIGIPGWIDDAIDHIFVLLLIVLYIWRSMLIAYDYHFKESILAVEWKTRAMRHPASYYFWIIEHKDTFGNGKWTLGVLTLASIVIAVGIVCIDCFLNWNQLFISIVIFIVLE</sequence>
<keyword evidence="1" id="KW-0812">Transmembrane</keyword>
<gene>
    <name evidence="2" type="ORF">RFI_23995</name>
</gene>
<proteinExistence type="predicted"/>
<feature type="non-terminal residue" evidence="2">
    <location>
        <position position="137"/>
    </location>
</feature>
<evidence type="ECO:0000256" key="1">
    <source>
        <dbReference type="SAM" id="Phobius"/>
    </source>
</evidence>